<sequence>MSDRTVFVLDVSGSMAGAKAQTLHLQTVRFIEQISDGNSVGIVLFNGKAWTVHGLTRLATREVRNAIIASVPQTGSGSTDIRAGIMEGLSAFSRAGVSTVGANMFLVSDGGHCCGNPDYVGDVLPHLSQAQVRVVCVAIGSSADPHLERLSHETKGTVYNISRVGADSKEMIARIMEAAMQEVITSKEMAEVVTISVVNEILTIDDSTDSAEIQVPIDPDIGRNTQIQVRSEDIKFIDIDITSPSGTTYITNGGQVLKRLELKQCQLYLDETEPGVWLIKLNKHCGQAVRAHVKVESEATGVNAIQMNVQLRAPEADCPPIIICTLSKANEPVVGAVVTATVDRPNETQTELPLNNYYEGFYYGYYTDYSGTGRYNVSILATNSGNSTNWKGKVTGQFRRQIVASSFQIKDYQPSQPPSGDHFQELLLNNAFGGMRINSTSNGQAVGGTSASGQPTSFTSTSTKVTMINYVSDVLPHLSQAQVRVVCVAIGSSADPHLERLSHETKGTVYNISRVGADSKEMIARIMEAAMQEVITSKEMAEVVTISVVNEILTIDDSTDSAEIQVPIDPDIGRNTQIQVRSEDIKFIDIDITSPSGTTYITNGGQVLKRLELKQCQLYLDETEPGVWLIKLNKHCGQAVRAHVKVESEATGVNAIQMNVQLRAPEADCPPIIICTLSKANEPVVGAVVTATVDRPNETQTELPLNNYYEGFYYGYYTDYSGTGRYNVSILATNSGNSTNWKGKVTGQFRRQIVASSFQIKDYQPSQPPSGDHFQELLLNNAFGGMRINSTSNGQAVGGTSASGQPTSFTSTSTKVTMISYISSIKETSVEEINSYQRRLDDINSTINLAKLVNDS</sequence>
<evidence type="ECO:0000313" key="3">
    <source>
        <dbReference type="Proteomes" id="UP000728032"/>
    </source>
</evidence>
<organism evidence="2">
    <name type="scientific">Oppiella nova</name>
    <dbReference type="NCBI Taxonomy" id="334625"/>
    <lineage>
        <taxon>Eukaryota</taxon>
        <taxon>Metazoa</taxon>
        <taxon>Ecdysozoa</taxon>
        <taxon>Arthropoda</taxon>
        <taxon>Chelicerata</taxon>
        <taxon>Arachnida</taxon>
        <taxon>Acari</taxon>
        <taxon>Acariformes</taxon>
        <taxon>Sarcoptiformes</taxon>
        <taxon>Oribatida</taxon>
        <taxon>Brachypylina</taxon>
        <taxon>Oppioidea</taxon>
        <taxon>Oppiidae</taxon>
        <taxon>Oppiella</taxon>
    </lineage>
</organism>
<reference evidence="2" key="1">
    <citation type="submission" date="2020-11" db="EMBL/GenBank/DDBJ databases">
        <authorList>
            <person name="Tran Van P."/>
        </authorList>
    </citation>
    <scope>NUCLEOTIDE SEQUENCE</scope>
</reference>
<dbReference type="Proteomes" id="UP000728032">
    <property type="component" value="Unassembled WGS sequence"/>
</dbReference>
<dbReference type="EMBL" id="OC916396">
    <property type="protein sequence ID" value="CAD7644137.1"/>
    <property type="molecule type" value="Genomic_DNA"/>
</dbReference>
<dbReference type="EMBL" id="CAJPVJ010001571">
    <property type="protein sequence ID" value="CAG2164955.1"/>
    <property type="molecule type" value="Genomic_DNA"/>
</dbReference>
<evidence type="ECO:0000259" key="1">
    <source>
        <dbReference type="PROSITE" id="PS50234"/>
    </source>
</evidence>
<dbReference type="SMART" id="SM00327">
    <property type="entry name" value="VWA"/>
    <property type="match status" value="1"/>
</dbReference>
<dbReference type="Pfam" id="PF00092">
    <property type="entry name" value="VWA"/>
    <property type="match status" value="1"/>
</dbReference>
<dbReference type="Pfam" id="PF13768">
    <property type="entry name" value="VWA_3"/>
    <property type="match status" value="1"/>
</dbReference>
<dbReference type="Gene3D" id="3.40.50.410">
    <property type="entry name" value="von Willebrand factor, type A domain"/>
    <property type="match status" value="1"/>
</dbReference>
<protein>
    <recommendedName>
        <fullName evidence="1">VWFA domain-containing protein</fullName>
    </recommendedName>
</protein>
<dbReference type="PANTHER" id="PTHR10579:SF43">
    <property type="entry name" value="ZINC FINGER (C3HC4-TYPE RING FINGER) FAMILY PROTEIN"/>
    <property type="match status" value="1"/>
</dbReference>
<dbReference type="PANTHER" id="PTHR10579">
    <property type="entry name" value="CALCIUM-ACTIVATED CHLORIDE CHANNEL REGULATOR"/>
    <property type="match status" value="1"/>
</dbReference>
<dbReference type="OrthoDB" id="6511552at2759"/>
<proteinExistence type="predicted"/>
<dbReference type="SUPFAM" id="SSF53300">
    <property type="entry name" value="vWA-like"/>
    <property type="match status" value="1"/>
</dbReference>
<feature type="domain" description="VWFA" evidence="1">
    <location>
        <begin position="4"/>
        <end position="175"/>
    </location>
</feature>
<keyword evidence="3" id="KW-1185">Reference proteome</keyword>
<dbReference type="InterPro" id="IPR051266">
    <property type="entry name" value="CLCR"/>
</dbReference>
<dbReference type="PROSITE" id="PS50234">
    <property type="entry name" value="VWFA"/>
    <property type="match status" value="1"/>
</dbReference>
<dbReference type="GO" id="GO:0032991">
    <property type="term" value="C:protein-containing complex"/>
    <property type="evidence" value="ECO:0007669"/>
    <property type="project" value="UniProtKB-ARBA"/>
</dbReference>
<accession>A0A7R9LPF3</accession>
<name>A0A7R9LPF3_9ACAR</name>
<evidence type="ECO:0000313" key="2">
    <source>
        <dbReference type="EMBL" id="CAD7644137.1"/>
    </source>
</evidence>
<dbReference type="InterPro" id="IPR036465">
    <property type="entry name" value="vWFA_dom_sf"/>
</dbReference>
<dbReference type="InterPro" id="IPR002035">
    <property type="entry name" value="VWF_A"/>
</dbReference>
<gene>
    <name evidence="2" type="ORF">ONB1V03_LOCUS4502</name>
</gene>
<dbReference type="AlphaFoldDB" id="A0A7R9LPF3"/>
<dbReference type="CDD" id="cd00198">
    <property type="entry name" value="vWFA"/>
    <property type="match status" value="1"/>
</dbReference>